<accession>A0A151MXS2</accession>
<evidence type="ECO:0000313" key="2">
    <source>
        <dbReference type="Proteomes" id="UP000050525"/>
    </source>
</evidence>
<proteinExistence type="predicted"/>
<dbReference type="EMBL" id="AKHW03004704">
    <property type="protein sequence ID" value="KYO29317.1"/>
    <property type="molecule type" value="Genomic_DNA"/>
</dbReference>
<comment type="caution">
    <text evidence="1">The sequence shown here is derived from an EMBL/GenBank/DDBJ whole genome shotgun (WGS) entry which is preliminary data.</text>
</comment>
<organism evidence="1 2">
    <name type="scientific">Alligator mississippiensis</name>
    <name type="common">American alligator</name>
    <dbReference type="NCBI Taxonomy" id="8496"/>
    <lineage>
        <taxon>Eukaryota</taxon>
        <taxon>Metazoa</taxon>
        <taxon>Chordata</taxon>
        <taxon>Craniata</taxon>
        <taxon>Vertebrata</taxon>
        <taxon>Euteleostomi</taxon>
        <taxon>Archelosauria</taxon>
        <taxon>Archosauria</taxon>
        <taxon>Crocodylia</taxon>
        <taxon>Alligatoridae</taxon>
        <taxon>Alligatorinae</taxon>
        <taxon>Alligator</taxon>
    </lineage>
</organism>
<evidence type="ECO:0000313" key="1">
    <source>
        <dbReference type="EMBL" id="KYO29317.1"/>
    </source>
</evidence>
<sequence length="133" mass="15016">MVSKSILASEENAELVDSSDCIEAEEEDNSAKCAQAVNTEKSDNTIAPEEDVYDPANWPDFLDNKTIDILVEMGPVKITGEEKNLEKVKTVKYFAVIFDCTPNLSHQELLSFVLYVDVTSEEVKEHWICLRQE</sequence>
<reference evidence="1 2" key="1">
    <citation type="journal article" date="2012" name="Genome Biol.">
        <title>Sequencing three crocodilian genomes to illuminate the evolution of archosaurs and amniotes.</title>
        <authorList>
            <person name="St John J.A."/>
            <person name="Braun E.L."/>
            <person name="Isberg S.R."/>
            <person name="Miles L.G."/>
            <person name="Chong A.Y."/>
            <person name="Gongora J."/>
            <person name="Dalzell P."/>
            <person name="Moran C."/>
            <person name="Bed'hom B."/>
            <person name="Abzhanov A."/>
            <person name="Burgess S.C."/>
            <person name="Cooksey A.M."/>
            <person name="Castoe T.A."/>
            <person name="Crawford N.G."/>
            <person name="Densmore L.D."/>
            <person name="Drew J.C."/>
            <person name="Edwards S.V."/>
            <person name="Faircloth B.C."/>
            <person name="Fujita M.K."/>
            <person name="Greenwold M.J."/>
            <person name="Hoffmann F.G."/>
            <person name="Howard J.M."/>
            <person name="Iguchi T."/>
            <person name="Janes D.E."/>
            <person name="Khan S.Y."/>
            <person name="Kohno S."/>
            <person name="de Koning A.J."/>
            <person name="Lance S.L."/>
            <person name="McCarthy F.M."/>
            <person name="McCormack J.E."/>
            <person name="Merchant M.E."/>
            <person name="Peterson D.G."/>
            <person name="Pollock D.D."/>
            <person name="Pourmand N."/>
            <person name="Raney B.J."/>
            <person name="Roessler K.A."/>
            <person name="Sanford J.R."/>
            <person name="Sawyer R.H."/>
            <person name="Schmidt C.J."/>
            <person name="Triplett E.W."/>
            <person name="Tuberville T.D."/>
            <person name="Venegas-Anaya M."/>
            <person name="Howard J.T."/>
            <person name="Jarvis E.D."/>
            <person name="Guillette L.J.Jr."/>
            <person name="Glenn T.C."/>
            <person name="Green R.E."/>
            <person name="Ray D.A."/>
        </authorList>
    </citation>
    <scope>NUCLEOTIDE SEQUENCE [LARGE SCALE GENOMIC DNA]</scope>
    <source>
        <strain evidence="1">KSC_2009_1</strain>
    </source>
</reference>
<gene>
    <name evidence="1" type="ORF">Y1Q_0017961</name>
</gene>
<keyword evidence="2" id="KW-1185">Reference proteome</keyword>
<protein>
    <submittedName>
        <fullName evidence="1">Uncharacterized protein</fullName>
    </submittedName>
</protein>
<dbReference type="Proteomes" id="UP000050525">
    <property type="component" value="Unassembled WGS sequence"/>
</dbReference>
<dbReference type="AlphaFoldDB" id="A0A151MXS2"/>
<name>A0A151MXS2_ALLMI</name>